<protein>
    <submittedName>
        <fullName evidence="1">Uncharacterized protein</fullName>
    </submittedName>
</protein>
<dbReference type="EMBL" id="LAZR01019168">
    <property type="protein sequence ID" value="KKL93510.1"/>
    <property type="molecule type" value="Genomic_DNA"/>
</dbReference>
<gene>
    <name evidence="1" type="ORF">LCGC14_1874010</name>
</gene>
<comment type="caution">
    <text evidence="1">The sequence shown here is derived from an EMBL/GenBank/DDBJ whole genome shotgun (WGS) entry which is preliminary data.</text>
</comment>
<organism evidence="1">
    <name type="scientific">marine sediment metagenome</name>
    <dbReference type="NCBI Taxonomy" id="412755"/>
    <lineage>
        <taxon>unclassified sequences</taxon>
        <taxon>metagenomes</taxon>
        <taxon>ecological metagenomes</taxon>
    </lineage>
</organism>
<dbReference type="AlphaFoldDB" id="A0A0F9II72"/>
<reference evidence="1" key="1">
    <citation type="journal article" date="2015" name="Nature">
        <title>Complex archaea that bridge the gap between prokaryotes and eukaryotes.</title>
        <authorList>
            <person name="Spang A."/>
            <person name="Saw J.H."/>
            <person name="Jorgensen S.L."/>
            <person name="Zaremba-Niedzwiedzka K."/>
            <person name="Martijn J."/>
            <person name="Lind A.E."/>
            <person name="van Eijk R."/>
            <person name="Schleper C."/>
            <person name="Guy L."/>
            <person name="Ettema T.J."/>
        </authorList>
    </citation>
    <scope>NUCLEOTIDE SEQUENCE</scope>
</reference>
<evidence type="ECO:0000313" key="1">
    <source>
        <dbReference type="EMBL" id="KKL93510.1"/>
    </source>
</evidence>
<accession>A0A0F9II72</accession>
<sequence length="64" mass="7730">MILKRGDDSLRDKFWRNVYFIRGMLWTGEVASWELEWDGFTKQEIKTAIFLNNHCSNKERGLMF</sequence>
<proteinExistence type="predicted"/>
<name>A0A0F9II72_9ZZZZ</name>